<dbReference type="InterPro" id="IPR036259">
    <property type="entry name" value="MFS_trans_sf"/>
</dbReference>
<evidence type="ECO:0000256" key="4">
    <source>
        <dbReference type="SAM" id="Phobius"/>
    </source>
</evidence>
<feature type="transmembrane region" description="Helical" evidence="4">
    <location>
        <begin position="226"/>
        <end position="247"/>
    </location>
</feature>
<comment type="caution">
    <text evidence="5">The sequence shown here is derived from an EMBL/GenBank/DDBJ whole genome shotgun (WGS) entry which is preliminary data.</text>
</comment>
<feature type="compositionally biased region" description="Polar residues" evidence="3">
    <location>
        <begin position="1"/>
        <end position="12"/>
    </location>
</feature>
<gene>
    <name evidence="5" type="ORF">JVT61DRAFT_8230</name>
</gene>
<dbReference type="Proteomes" id="UP000683000">
    <property type="component" value="Unassembled WGS sequence"/>
</dbReference>
<feature type="region of interest" description="Disordered" evidence="3">
    <location>
        <begin position="1"/>
        <end position="23"/>
    </location>
</feature>
<evidence type="ECO:0000256" key="2">
    <source>
        <dbReference type="ARBA" id="ARBA00006727"/>
    </source>
</evidence>
<reference evidence="5" key="1">
    <citation type="submission" date="2021-03" db="EMBL/GenBank/DDBJ databases">
        <title>Evolutionary innovations through gain and loss of genes in the ectomycorrhizal Boletales.</title>
        <authorList>
            <person name="Wu G."/>
            <person name="Miyauchi S."/>
            <person name="Morin E."/>
            <person name="Yang Z.-L."/>
            <person name="Xu J."/>
            <person name="Martin F.M."/>
        </authorList>
    </citation>
    <scope>NUCLEOTIDE SEQUENCE</scope>
    <source>
        <strain evidence="5">BR01</strain>
    </source>
</reference>
<dbReference type="OrthoDB" id="2688747at2759"/>
<evidence type="ECO:0000256" key="1">
    <source>
        <dbReference type="ARBA" id="ARBA00004141"/>
    </source>
</evidence>
<dbReference type="InterPro" id="IPR050327">
    <property type="entry name" value="Proton-linked_MCT"/>
</dbReference>
<protein>
    <submittedName>
        <fullName evidence="5">Major facilitator superfamily domain-containing protein</fullName>
    </submittedName>
</protein>
<sequence length="263" mass="28825">MDLLQSQSQAQVQRDGFGQGKSNDEAVKGVHAVTSRYFSSNLSSSECRTLHDENGTSRDQDSEKDALKLTGKYAKYAGDPPDGGLKAWSVILACVRYRFLHSVLGTYRNDRGLCVQDRFDDIFQAYYEEVILSNESPSDIAWIGSVQYALVFLPGLVTGRLFDIGYFKMPYFFASCLLVACTFLVAECKVYWQFLLAQGLGIGLASGILFGPALGIVSHWFSKRRGLALGVTAIGSSVGGTVFPIAAQKLIPEVGHVQNYLHP</sequence>
<keyword evidence="4" id="KW-0472">Membrane</keyword>
<dbReference type="EMBL" id="JAGFBS010000003">
    <property type="protein sequence ID" value="KAG6380143.1"/>
    <property type="molecule type" value="Genomic_DNA"/>
</dbReference>
<dbReference type="Gene3D" id="1.20.1250.20">
    <property type="entry name" value="MFS general substrate transporter like domains"/>
    <property type="match status" value="1"/>
</dbReference>
<accession>A0A8I2YZY7</accession>
<dbReference type="GO" id="GO:0016020">
    <property type="term" value="C:membrane"/>
    <property type="evidence" value="ECO:0007669"/>
    <property type="project" value="UniProtKB-SubCell"/>
</dbReference>
<comment type="similarity">
    <text evidence="2">Belongs to the major facilitator superfamily. Monocarboxylate porter (TC 2.A.1.13) family.</text>
</comment>
<feature type="transmembrane region" description="Helical" evidence="4">
    <location>
        <begin position="192"/>
        <end position="214"/>
    </location>
</feature>
<dbReference type="PANTHER" id="PTHR11360">
    <property type="entry name" value="MONOCARBOXYLATE TRANSPORTER"/>
    <property type="match status" value="1"/>
</dbReference>
<dbReference type="Pfam" id="PF07690">
    <property type="entry name" value="MFS_1"/>
    <property type="match status" value="1"/>
</dbReference>
<keyword evidence="4" id="KW-0812">Transmembrane</keyword>
<dbReference type="SUPFAM" id="SSF103473">
    <property type="entry name" value="MFS general substrate transporter"/>
    <property type="match status" value="1"/>
</dbReference>
<name>A0A8I2YZY7_9AGAM</name>
<dbReference type="PANTHER" id="PTHR11360:SF234">
    <property type="entry name" value="MFS-TYPE TRANSPORTER DBAD-RELATED"/>
    <property type="match status" value="1"/>
</dbReference>
<feature type="transmembrane region" description="Helical" evidence="4">
    <location>
        <begin position="169"/>
        <end position="186"/>
    </location>
</feature>
<comment type="subcellular location">
    <subcellularLocation>
        <location evidence="1">Membrane</location>
        <topology evidence="1">Multi-pass membrane protein</topology>
    </subcellularLocation>
</comment>
<organism evidence="5 6">
    <name type="scientific">Boletus reticuloceps</name>
    <dbReference type="NCBI Taxonomy" id="495285"/>
    <lineage>
        <taxon>Eukaryota</taxon>
        <taxon>Fungi</taxon>
        <taxon>Dikarya</taxon>
        <taxon>Basidiomycota</taxon>
        <taxon>Agaricomycotina</taxon>
        <taxon>Agaricomycetes</taxon>
        <taxon>Agaricomycetidae</taxon>
        <taxon>Boletales</taxon>
        <taxon>Boletineae</taxon>
        <taxon>Boletaceae</taxon>
        <taxon>Boletoideae</taxon>
        <taxon>Boletus</taxon>
    </lineage>
</organism>
<dbReference type="AlphaFoldDB" id="A0A8I2YZY7"/>
<evidence type="ECO:0000256" key="3">
    <source>
        <dbReference type="SAM" id="MobiDB-lite"/>
    </source>
</evidence>
<proteinExistence type="inferred from homology"/>
<evidence type="ECO:0000313" key="6">
    <source>
        <dbReference type="Proteomes" id="UP000683000"/>
    </source>
</evidence>
<feature type="transmembrane region" description="Helical" evidence="4">
    <location>
        <begin position="140"/>
        <end position="157"/>
    </location>
</feature>
<dbReference type="InterPro" id="IPR011701">
    <property type="entry name" value="MFS"/>
</dbReference>
<evidence type="ECO:0000313" key="5">
    <source>
        <dbReference type="EMBL" id="KAG6380143.1"/>
    </source>
</evidence>
<dbReference type="GO" id="GO:0022857">
    <property type="term" value="F:transmembrane transporter activity"/>
    <property type="evidence" value="ECO:0007669"/>
    <property type="project" value="InterPro"/>
</dbReference>
<keyword evidence="4" id="KW-1133">Transmembrane helix</keyword>
<keyword evidence="6" id="KW-1185">Reference proteome</keyword>